<dbReference type="AlphaFoldDB" id="A0AA37XD69"/>
<evidence type="ECO:0000313" key="2">
    <source>
        <dbReference type="Proteomes" id="UP001157161"/>
    </source>
</evidence>
<dbReference type="SUPFAM" id="SSF51735">
    <property type="entry name" value="NAD(P)-binding Rossmann-fold domains"/>
    <property type="match status" value="1"/>
</dbReference>
<proteinExistence type="predicted"/>
<dbReference type="InterPro" id="IPR023401">
    <property type="entry name" value="ODC_N"/>
</dbReference>
<dbReference type="Gene3D" id="3.40.50.720">
    <property type="entry name" value="NAD(P)-binding Rossmann-like Domain"/>
    <property type="match status" value="1"/>
</dbReference>
<sequence length="332" mass="33527">MIVLPATVVDRLYPPSAALAGVREAVLAHRSGRDTTPPRTALGAHEVGGEMLVMPAVLAQEAFAVKVWHRFEGRDGAPASSSASVLLVDPELGQEVLMDGACITDRRTAAMTALVALSHAPAHARVLCVIGAGVQARATVEALLHALPGLSEVRIVARREDRARALVAECAAWAVPATADADERTWRALTDVGAGVRGADVVVAATTSALPVVPDEALAPEVLVCGVGSHDPASAEIEPATVVRAGVRIVDTFAGGLDGAGDLAAPLASGAIARADVVELSAVADGSAPARVPGRVSVFKSVGFAGLDAVAARTVARAALAQGAGVVVDLHG</sequence>
<keyword evidence="2" id="KW-1185">Reference proteome</keyword>
<gene>
    <name evidence="1" type="ORF">GCM10025875_04850</name>
</gene>
<name>A0AA37XD69_9MICO</name>
<reference evidence="1" key="1">
    <citation type="journal article" date="2014" name="Int. J. Syst. Evol. Microbiol.">
        <title>Complete genome sequence of Corynebacterium casei LMG S-19264T (=DSM 44701T), isolated from a smear-ripened cheese.</title>
        <authorList>
            <consortium name="US DOE Joint Genome Institute (JGI-PGF)"/>
            <person name="Walter F."/>
            <person name="Albersmeier A."/>
            <person name="Kalinowski J."/>
            <person name="Ruckert C."/>
        </authorList>
    </citation>
    <scope>NUCLEOTIDE SEQUENCE</scope>
    <source>
        <strain evidence="1">NBRC 112290</strain>
    </source>
</reference>
<dbReference type="Gene3D" id="3.30.1780.10">
    <property type="entry name" value="ornithine cyclodeaminase, domain 1"/>
    <property type="match status" value="1"/>
</dbReference>
<organism evidence="1 2">
    <name type="scientific">Litorihabitans aurantiacus</name>
    <dbReference type="NCBI Taxonomy" id="1930061"/>
    <lineage>
        <taxon>Bacteria</taxon>
        <taxon>Bacillati</taxon>
        <taxon>Actinomycetota</taxon>
        <taxon>Actinomycetes</taxon>
        <taxon>Micrococcales</taxon>
        <taxon>Beutenbergiaceae</taxon>
        <taxon>Litorihabitans</taxon>
    </lineage>
</organism>
<dbReference type="RefSeq" id="WP_284249122.1">
    <property type="nucleotide sequence ID" value="NZ_BSUM01000001.1"/>
</dbReference>
<evidence type="ECO:0000313" key="1">
    <source>
        <dbReference type="EMBL" id="GMA30493.1"/>
    </source>
</evidence>
<dbReference type="Pfam" id="PF02423">
    <property type="entry name" value="OCD_Mu_crystall"/>
    <property type="match status" value="1"/>
</dbReference>
<accession>A0AA37XD69</accession>
<dbReference type="EMBL" id="BSUM01000001">
    <property type="protein sequence ID" value="GMA30493.1"/>
    <property type="molecule type" value="Genomic_DNA"/>
</dbReference>
<comment type="caution">
    <text evidence="1">The sequence shown here is derived from an EMBL/GenBank/DDBJ whole genome shotgun (WGS) entry which is preliminary data.</text>
</comment>
<dbReference type="InterPro" id="IPR036291">
    <property type="entry name" value="NAD(P)-bd_dom_sf"/>
</dbReference>
<dbReference type="GO" id="GO:0005737">
    <property type="term" value="C:cytoplasm"/>
    <property type="evidence" value="ECO:0007669"/>
    <property type="project" value="TreeGrafter"/>
</dbReference>
<protein>
    <submittedName>
        <fullName evidence="1">Ornithine cyclodeaminase</fullName>
    </submittedName>
</protein>
<dbReference type="PANTHER" id="PTHR13812">
    <property type="entry name" value="KETIMINE REDUCTASE MU-CRYSTALLIN"/>
    <property type="match status" value="1"/>
</dbReference>
<dbReference type="PANTHER" id="PTHR13812:SF19">
    <property type="entry name" value="KETIMINE REDUCTASE MU-CRYSTALLIN"/>
    <property type="match status" value="1"/>
</dbReference>
<dbReference type="Proteomes" id="UP001157161">
    <property type="component" value="Unassembled WGS sequence"/>
</dbReference>
<dbReference type="InterPro" id="IPR003462">
    <property type="entry name" value="ODC_Mu_crystall"/>
</dbReference>
<dbReference type="PIRSF" id="PIRSF001439">
    <property type="entry name" value="CryM"/>
    <property type="match status" value="1"/>
</dbReference>
<reference evidence="1" key="2">
    <citation type="submission" date="2023-02" db="EMBL/GenBank/DDBJ databases">
        <authorList>
            <person name="Sun Q."/>
            <person name="Mori K."/>
        </authorList>
    </citation>
    <scope>NUCLEOTIDE SEQUENCE</scope>
    <source>
        <strain evidence="1">NBRC 112290</strain>
    </source>
</reference>